<dbReference type="InterPro" id="IPR036388">
    <property type="entry name" value="WH-like_DNA-bd_sf"/>
</dbReference>
<dbReference type="Proteomes" id="UP000236318">
    <property type="component" value="Unassembled WGS sequence"/>
</dbReference>
<sequence length="140" mass="15546">MPDRRLVGPLERCVMERLWSDPGPKTVREIHLAVSMRRNLAYTTVMTVLRRLAAKGLVVQYRNDRAYRYSAAQGLDELVAELMLGALAEIADSTGRRAALSHFVDSVGADNVRLLAQALERLETESKFGAAESATQTRSE</sequence>
<proteinExistence type="inferred from homology"/>
<dbReference type="AlphaFoldDB" id="A0A2K4YAW3"/>
<comment type="caution">
    <text evidence="5">The sequence shown here is derived from an EMBL/GenBank/DDBJ whole genome shotgun (WGS) entry which is preliminary data.</text>
</comment>
<dbReference type="GO" id="GO:0045892">
    <property type="term" value="P:negative regulation of DNA-templated transcription"/>
    <property type="evidence" value="ECO:0007669"/>
    <property type="project" value="InterPro"/>
</dbReference>
<accession>A0A2K4YAW3</accession>
<name>A0A2K4YAW3_9MYCO</name>
<evidence type="ECO:0000256" key="4">
    <source>
        <dbReference type="ARBA" id="ARBA00023163"/>
    </source>
</evidence>
<dbReference type="Gene3D" id="6.10.140.850">
    <property type="match status" value="1"/>
</dbReference>
<dbReference type="OrthoDB" id="9813987at2"/>
<gene>
    <name evidence="5" type="ORF">MAAFP003_2602</name>
</gene>
<comment type="similarity">
    <text evidence="1">Belongs to the BlaI transcriptional regulatory family.</text>
</comment>
<dbReference type="InterPro" id="IPR005650">
    <property type="entry name" value="BlaI_family"/>
</dbReference>
<dbReference type="Gene3D" id="1.10.10.10">
    <property type="entry name" value="Winged helix-like DNA-binding domain superfamily/Winged helix DNA-binding domain"/>
    <property type="match status" value="1"/>
</dbReference>
<keyword evidence="3" id="KW-0238">DNA-binding</keyword>
<evidence type="ECO:0000256" key="2">
    <source>
        <dbReference type="ARBA" id="ARBA00023015"/>
    </source>
</evidence>
<dbReference type="SUPFAM" id="SSF46785">
    <property type="entry name" value="Winged helix' DNA-binding domain"/>
    <property type="match status" value="1"/>
</dbReference>
<dbReference type="RefSeq" id="WP_096291105.1">
    <property type="nucleotide sequence ID" value="NZ_FXEG02000003.1"/>
</dbReference>
<evidence type="ECO:0000313" key="5">
    <source>
        <dbReference type="EMBL" id="SOX53926.1"/>
    </source>
</evidence>
<evidence type="ECO:0000256" key="1">
    <source>
        <dbReference type="ARBA" id="ARBA00011046"/>
    </source>
</evidence>
<dbReference type="EMBL" id="FXEG02000003">
    <property type="protein sequence ID" value="SOX53926.1"/>
    <property type="molecule type" value="Genomic_DNA"/>
</dbReference>
<keyword evidence="2" id="KW-0805">Transcription regulation</keyword>
<dbReference type="Pfam" id="PF03965">
    <property type="entry name" value="Penicillinase_R"/>
    <property type="match status" value="1"/>
</dbReference>
<keyword evidence="6" id="KW-1185">Reference proteome</keyword>
<protein>
    <submittedName>
        <fullName evidence="5">Transcriptional regulator</fullName>
    </submittedName>
</protein>
<dbReference type="GO" id="GO:0003677">
    <property type="term" value="F:DNA binding"/>
    <property type="evidence" value="ECO:0007669"/>
    <property type="project" value="UniProtKB-KW"/>
</dbReference>
<evidence type="ECO:0000313" key="6">
    <source>
        <dbReference type="Proteomes" id="UP000236318"/>
    </source>
</evidence>
<dbReference type="InterPro" id="IPR036390">
    <property type="entry name" value="WH_DNA-bd_sf"/>
</dbReference>
<keyword evidence="4" id="KW-0804">Transcription</keyword>
<evidence type="ECO:0000256" key="3">
    <source>
        <dbReference type="ARBA" id="ARBA00023125"/>
    </source>
</evidence>
<reference evidence="5" key="1">
    <citation type="submission" date="2018-01" db="EMBL/GenBank/DDBJ databases">
        <authorList>
            <consortium name="Urmite Genomes"/>
        </authorList>
    </citation>
    <scope>NUCLEOTIDE SEQUENCE [LARGE SCALE GENOMIC DNA]</scope>
    <source>
        <strain evidence="5">AFP003</strain>
    </source>
</reference>
<organism evidence="5 6">
    <name type="scientific">Mycobacterium ahvazicum</name>
    <dbReference type="NCBI Taxonomy" id="1964395"/>
    <lineage>
        <taxon>Bacteria</taxon>
        <taxon>Bacillati</taxon>
        <taxon>Actinomycetota</taxon>
        <taxon>Actinomycetes</taxon>
        <taxon>Mycobacteriales</taxon>
        <taxon>Mycobacteriaceae</taxon>
        <taxon>Mycobacterium</taxon>
        <taxon>Mycobacterium simiae complex</taxon>
    </lineage>
</organism>